<feature type="domain" description="PAS" evidence="1">
    <location>
        <begin position="142"/>
        <end position="216"/>
    </location>
</feature>
<dbReference type="Pfam" id="PF07568">
    <property type="entry name" value="HisKA_2"/>
    <property type="match status" value="1"/>
</dbReference>
<dbReference type="Proteomes" id="UP001221217">
    <property type="component" value="Unassembled WGS sequence"/>
</dbReference>
<dbReference type="InterPro" id="IPR000014">
    <property type="entry name" value="PAS"/>
</dbReference>
<dbReference type="InterPro" id="IPR013767">
    <property type="entry name" value="PAS_fold"/>
</dbReference>
<protein>
    <submittedName>
        <fullName evidence="2">Histidine kinase dimerization/phosphoacceptor domain -containing protein</fullName>
    </submittedName>
</protein>
<organism evidence="2 3">
    <name type="scientific">Candidatus Thalassospirochaeta sargassi</name>
    <dbReference type="NCBI Taxonomy" id="3119039"/>
    <lineage>
        <taxon>Bacteria</taxon>
        <taxon>Pseudomonadati</taxon>
        <taxon>Spirochaetota</taxon>
        <taxon>Spirochaetia</taxon>
        <taxon>Spirochaetales</taxon>
        <taxon>Spirochaetaceae</taxon>
        <taxon>Candidatus Thalassospirochaeta</taxon>
    </lineage>
</organism>
<dbReference type="GO" id="GO:0006355">
    <property type="term" value="P:regulation of DNA-templated transcription"/>
    <property type="evidence" value="ECO:0007669"/>
    <property type="project" value="InterPro"/>
</dbReference>
<dbReference type="Gene3D" id="3.30.450.20">
    <property type="entry name" value="PAS domain"/>
    <property type="match status" value="1"/>
</dbReference>
<evidence type="ECO:0000313" key="3">
    <source>
        <dbReference type="Proteomes" id="UP001221217"/>
    </source>
</evidence>
<evidence type="ECO:0000259" key="1">
    <source>
        <dbReference type="PROSITE" id="PS50112"/>
    </source>
</evidence>
<dbReference type="PROSITE" id="PS50112">
    <property type="entry name" value="PAS"/>
    <property type="match status" value="1"/>
</dbReference>
<comment type="caution">
    <text evidence="2">The sequence shown here is derived from an EMBL/GenBank/DDBJ whole genome shotgun (WGS) entry which is preliminary data.</text>
</comment>
<dbReference type="SMART" id="SM00091">
    <property type="entry name" value="PAS"/>
    <property type="match status" value="1"/>
</dbReference>
<name>A0AAJ1IEI4_9SPIO</name>
<accession>A0AAJ1IEI4</accession>
<dbReference type="SUPFAM" id="SSF55785">
    <property type="entry name" value="PYP-like sensor domain (PAS domain)"/>
    <property type="match status" value="1"/>
</dbReference>
<dbReference type="InterPro" id="IPR035965">
    <property type="entry name" value="PAS-like_dom_sf"/>
</dbReference>
<reference evidence="2 3" key="1">
    <citation type="submission" date="2022-12" db="EMBL/GenBank/DDBJ databases">
        <title>Metagenome assembled genome from gulf of manar.</title>
        <authorList>
            <person name="Kohli P."/>
            <person name="Pk S."/>
            <person name="Venkata Ramana C."/>
            <person name="Sasikala C."/>
        </authorList>
    </citation>
    <scope>NUCLEOTIDE SEQUENCE [LARGE SCALE GENOMIC DNA]</scope>
    <source>
        <strain evidence="2">JB008</strain>
    </source>
</reference>
<dbReference type="CDD" id="cd00130">
    <property type="entry name" value="PAS"/>
    <property type="match status" value="1"/>
</dbReference>
<proteinExistence type="predicted"/>
<dbReference type="EMBL" id="JAQQAL010000011">
    <property type="protein sequence ID" value="MDC7226358.1"/>
    <property type="molecule type" value="Genomic_DNA"/>
</dbReference>
<keyword evidence="2" id="KW-0418">Kinase</keyword>
<dbReference type="InterPro" id="IPR011495">
    <property type="entry name" value="Sig_transdc_His_kin_sub2_dim/P"/>
</dbReference>
<dbReference type="NCBIfam" id="TIGR00229">
    <property type="entry name" value="sensory_box"/>
    <property type="match status" value="1"/>
</dbReference>
<sequence length="505" mass="57189">MTGTELVTEKLDIILAISDSSERKQILTLLKEKALPYTTHCPETLKDFDEISRDHPIKLIIADFEFQNGSLVDWLALWPYPFILLVSPECQDRLDEILLDEANSFLLRRNDSRHVNFVPNMIRKVLSVDQSRSLQNSLIRISEKQYMNLVQILPDIIYVLDADGNFTFINNAIKTLGWEPIDLIGKHFSTLLFEEDVPKVSRNHILPNLRGKITGNDRAPKLFDERRTGSRMTRGLKLKLKRKSTIGGSISASLISYGEISSIGYTGFQFDEIEGLGTAGVIREDSQGNGMSTAEKNAVSIFNTKGALNHDEVMHLLNNKLQILSSLVSLKQNLTTEPQSAVALTEVQMQIYTLSLVYQNMVMIDNEVKISMKSYLDDIIKHLVSSYAGNPWIQQIDLHCTEINLDEDSAITLSLFVSEILTIFLKLEESIDRDNIPVSITFLENDGLAQIKIRTSEEIFNAYRELPKTEDPTLIVTTLVETLQGEIFTDRDSLTLFFNINNENL</sequence>
<evidence type="ECO:0000313" key="2">
    <source>
        <dbReference type="EMBL" id="MDC7226358.1"/>
    </source>
</evidence>
<dbReference type="Pfam" id="PF00989">
    <property type="entry name" value="PAS"/>
    <property type="match status" value="1"/>
</dbReference>
<gene>
    <name evidence="2" type="ORF">PQJ61_06310</name>
</gene>
<keyword evidence="2" id="KW-0808">Transferase</keyword>
<dbReference type="GO" id="GO:0016301">
    <property type="term" value="F:kinase activity"/>
    <property type="evidence" value="ECO:0007669"/>
    <property type="project" value="UniProtKB-KW"/>
</dbReference>
<dbReference type="AlphaFoldDB" id="A0AAJ1IEI4"/>